<accession>A0A2P2QPU5</accession>
<sequence length="42" mass="5065">MIEVKAFPRIGNLASHHNIIWLCPVSLQYFYCSRFLHNRIEF</sequence>
<organism evidence="1">
    <name type="scientific">Rhizophora mucronata</name>
    <name type="common">Asiatic mangrove</name>
    <dbReference type="NCBI Taxonomy" id="61149"/>
    <lineage>
        <taxon>Eukaryota</taxon>
        <taxon>Viridiplantae</taxon>
        <taxon>Streptophyta</taxon>
        <taxon>Embryophyta</taxon>
        <taxon>Tracheophyta</taxon>
        <taxon>Spermatophyta</taxon>
        <taxon>Magnoliopsida</taxon>
        <taxon>eudicotyledons</taxon>
        <taxon>Gunneridae</taxon>
        <taxon>Pentapetalae</taxon>
        <taxon>rosids</taxon>
        <taxon>fabids</taxon>
        <taxon>Malpighiales</taxon>
        <taxon>Rhizophoraceae</taxon>
        <taxon>Rhizophora</taxon>
    </lineage>
</organism>
<name>A0A2P2QPU5_RHIMU</name>
<proteinExistence type="predicted"/>
<dbReference type="EMBL" id="GGEC01088471">
    <property type="protein sequence ID" value="MBX68955.1"/>
    <property type="molecule type" value="Transcribed_RNA"/>
</dbReference>
<protein>
    <submittedName>
        <fullName evidence="1">Uncharacterized protein</fullName>
    </submittedName>
</protein>
<reference evidence="1" key="1">
    <citation type="submission" date="2018-02" db="EMBL/GenBank/DDBJ databases">
        <title>Rhizophora mucronata_Transcriptome.</title>
        <authorList>
            <person name="Meera S.P."/>
            <person name="Sreeshan A."/>
            <person name="Augustine A."/>
        </authorList>
    </citation>
    <scope>NUCLEOTIDE SEQUENCE</scope>
    <source>
        <tissue evidence="1">Leaf</tissue>
    </source>
</reference>
<dbReference type="AlphaFoldDB" id="A0A2P2QPU5"/>
<evidence type="ECO:0000313" key="1">
    <source>
        <dbReference type="EMBL" id="MBX68955.1"/>
    </source>
</evidence>